<dbReference type="EMBL" id="JXJT01000014">
    <property type="protein sequence ID" value="PCS02666.1"/>
    <property type="molecule type" value="Genomic_DNA"/>
</dbReference>
<accession>A0A1K2HGF8</accession>
<dbReference type="Gene3D" id="3.40.50.970">
    <property type="match status" value="2"/>
</dbReference>
<dbReference type="InterPro" id="IPR029035">
    <property type="entry name" value="DHS-like_NAD/FAD-binding_dom"/>
</dbReference>
<dbReference type="InterPro" id="IPR012000">
    <property type="entry name" value="Thiamin_PyroP_enz_cen_dom"/>
</dbReference>
<evidence type="ECO:0000259" key="5">
    <source>
        <dbReference type="Pfam" id="PF00205"/>
    </source>
</evidence>
<dbReference type="Gene3D" id="3.40.50.1220">
    <property type="entry name" value="TPP-binding domain"/>
    <property type="match status" value="1"/>
</dbReference>
<dbReference type="Pfam" id="PF00205">
    <property type="entry name" value="TPP_enzyme_M"/>
    <property type="match status" value="1"/>
</dbReference>
<evidence type="ECO:0000259" key="7">
    <source>
        <dbReference type="Pfam" id="PF02776"/>
    </source>
</evidence>
<reference evidence="9 10" key="2">
    <citation type="submission" date="2016-11" db="EMBL/GenBank/DDBJ databases">
        <authorList>
            <person name="Jaros S."/>
            <person name="Januszkiewicz K."/>
            <person name="Wedrychowicz H."/>
        </authorList>
    </citation>
    <scope>NUCLEOTIDE SEQUENCE [LARGE SCALE GENOMIC DNA]</scope>
    <source>
        <strain evidence="9 10">DSM 22330</strain>
    </source>
</reference>
<dbReference type="Pfam" id="PF02776">
    <property type="entry name" value="TPP_enzyme_N"/>
    <property type="match status" value="1"/>
</dbReference>
<dbReference type="OrthoDB" id="4494979at2"/>
<dbReference type="AlphaFoldDB" id="A0A1K2HGF8"/>
<sequence length="596" mass="65224">MDKINAGVAAVKVLEEWGVKHIYGIPSGSINSLMDALLHEKDKIDYIQVRHEEVGALAAAMHAKYTGHIGVAFGSAGPGGTHLLNGLYDAREDHVPVLAIVGQFATNGMNMDTFQEMNENPIYADVAIYNRTITTAEQIPHVIDEAIRQAYAKNGVAVVQLPVNLGTFDIPAKPFYSAANAHRTFPNPTLHFGDIEAAAQILDASEKTIIYAGIGIRGSGQDIVDLSRKIKAPVAVTGINFDEFDANFEALLGSANRVATKPANEAFPNAETVVFVGNNYPFAEVTNLFENVKNFIQIDINPANLGKRNYNDVTILGDAGEAIRELTKLTKEKPETGWWRANLANIKNWNDYVHKLETKTEGDLQLYQVYHQINTHAEDDAIFSIDVGDVTQTSVRHLHLNPKQLWRTSNLFATMGIGIPGALTAKLDFPARQVWNLAGDGGFNMVMQDLATEVQYKLPIINVVFSNNQFGFIKDEQEETNSGYIGVEFMGVDFAKIAEGMGAKGYTLTSIGDAKSVFDTALADIAKGKTVLIDAKISGDRPIPVEALVLDEKIHDKAVIATYRERYEAEDLVPLAVYLKAEGIEPRYKAIDLGGF</sequence>
<gene>
    <name evidence="8" type="ORF">RR45_GL000473</name>
    <name evidence="9" type="ORF">SAMN02746068_01746</name>
</gene>
<dbReference type="PANTHER" id="PTHR42981:SF2">
    <property type="entry name" value="PYRUVATE DEHYDROGENASE [UBIQUINONE]"/>
    <property type="match status" value="1"/>
</dbReference>
<evidence type="ECO:0000313" key="11">
    <source>
        <dbReference type="Proteomes" id="UP000218979"/>
    </source>
</evidence>
<feature type="domain" description="Thiamine pyrophosphate enzyme N-terminal TPP-binding" evidence="7">
    <location>
        <begin position="6"/>
        <end position="119"/>
    </location>
</feature>
<dbReference type="InterPro" id="IPR047211">
    <property type="entry name" value="POXB-like"/>
</dbReference>
<dbReference type="RefSeq" id="WP_031365815.1">
    <property type="nucleotide sequence ID" value="NZ_FPKS01000012.1"/>
</dbReference>
<dbReference type="InterPro" id="IPR047212">
    <property type="entry name" value="TPP_POXB-like"/>
</dbReference>
<evidence type="ECO:0000259" key="6">
    <source>
        <dbReference type="Pfam" id="PF02775"/>
    </source>
</evidence>
<keyword evidence="9" id="KW-0670">Pyruvate</keyword>
<feature type="domain" description="Thiamine pyrophosphate enzyme TPP-binding" evidence="6">
    <location>
        <begin position="386"/>
        <end position="534"/>
    </location>
</feature>
<evidence type="ECO:0000313" key="9">
    <source>
        <dbReference type="EMBL" id="SFZ75830.1"/>
    </source>
</evidence>
<dbReference type="Gene3D" id="1.10.10.940">
    <property type="match status" value="1"/>
</dbReference>
<dbReference type="EC" id="1.2.3.3" evidence="3"/>
<comment type="similarity">
    <text evidence="1 4">Belongs to the TPP enzyme family.</text>
</comment>
<dbReference type="PANTHER" id="PTHR42981">
    <property type="entry name" value="PYRUVATE DEHYDROGENASE [UBIQUINONE]"/>
    <property type="match status" value="1"/>
</dbReference>
<name>A0A1K2HGF8_9LACT</name>
<evidence type="ECO:0000256" key="1">
    <source>
        <dbReference type="ARBA" id="ARBA00007812"/>
    </source>
</evidence>
<feature type="domain" description="Thiamine pyrophosphate enzyme central" evidence="5">
    <location>
        <begin position="195"/>
        <end position="326"/>
    </location>
</feature>
<evidence type="ECO:0000313" key="8">
    <source>
        <dbReference type="EMBL" id="PCS02666.1"/>
    </source>
</evidence>
<evidence type="ECO:0000313" key="10">
    <source>
        <dbReference type="Proteomes" id="UP000185655"/>
    </source>
</evidence>
<dbReference type="Proteomes" id="UP000185655">
    <property type="component" value="Unassembled WGS sequence"/>
</dbReference>
<dbReference type="SUPFAM" id="SSF52518">
    <property type="entry name" value="Thiamin diphosphate-binding fold (THDP-binding)"/>
    <property type="match status" value="2"/>
</dbReference>
<dbReference type="CDD" id="cd07039">
    <property type="entry name" value="TPP_PYR_POX"/>
    <property type="match status" value="1"/>
</dbReference>
<dbReference type="EMBL" id="FPKS01000012">
    <property type="protein sequence ID" value="SFZ75830.1"/>
    <property type="molecule type" value="Genomic_DNA"/>
</dbReference>
<dbReference type="Proteomes" id="UP000218979">
    <property type="component" value="Unassembled WGS sequence"/>
</dbReference>
<dbReference type="InterPro" id="IPR011766">
    <property type="entry name" value="TPP_enzyme_TPP-bd"/>
</dbReference>
<evidence type="ECO:0000256" key="4">
    <source>
        <dbReference type="RuleBase" id="RU362132"/>
    </source>
</evidence>
<dbReference type="InterPro" id="IPR047210">
    <property type="entry name" value="TPP_PYR_POXB-like"/>
</dbReference>
<protein>
    <recommendedName>
        <fullName evidence="3">Pyruvate oxidase</fullName>
        <ecNumber evidence="3">1.2.3.3</ecNumber>
    </recommendedName>
</protein>
<keyword evidence="2 4" id="KW-0786">Thiamine pyrophosphate</keyword>
<dbReference type="InterPro" id="IPR014092">
    <property type="entry name" value="Pyruvate_oxidase"/>
</dbReference>
<dbReference type="SUPFAM" id="SSF52467">
    <property type="entry name" value="DHS-like NAD/FAD-binding domain"/>
    <property type="match status" value="1"/>
</dbReference>
<organism evidence="9 10">
    <name type="scientific">Pseudolactococcus chungangensis CAU 28 = DSM 22330</name>
    <dbReference type="NCBI Taxonomy" id="1122154"/>
    <lineage>
        <taxon>Bacteria</taxon>
        <taxon>Bacillati</taxon>
        <taxon>Bacillota</taxon>
        <taxon>Bacilli</taxon>
        <taxon>Lactobacillales</taxon>
        <taxon>Streptococcaceae</taxon>
        <taxon>Pseudolactococcus</taxon>
    </lineage>
</organism>
<dbReference type="InterPro" id="IPR029061">
    <property type="entry name" value="THDP-binding"/>
</dbReference>
<dbReference type="GO" id="GO:0000287">
    <property type="term" value="F:magnesium ion binding"/>
    <property type="evidence" value="ECO:0007669"/>
    <property type="project" value="InterPro"/>
</dbReference>
<keyword evidence="11" id="KW-1185">Reference proteome</keyword>
<reference evidence="8 11" key="1">
    <citation type="submission" date="2014-12" db="EMBL/GenBank/DDBJ databases">
        <title>Draft genome sequences of 10 type strains of Lactococcus.</title>
        <authorList>
            <person name="Sun Z."/>
            <person name="Zhong Z."/>
            <person name="Liu W."/>
            <person name="Zhang W."/>
            <person name="Zhang H."/>
        </authorList>
    </citation>
    <scope>NUCLEOTIDE SEQUENCE [LARGE SCALE GENOMIC DNA]</scope>
    <source>
        <strain evidence="8 11">DSM 22330</strain>
    </source>
</reference>
<dbReference type="NCBIfam" id="TIGR02720">
    <property type="entry name" value="pyruv_oxi_spxB"/>
    <property type="match status" value="1"/>
</dbReference>
<dbReference type="STRING" id="1122154.SAMN02746068_01746"/>
<dbReference type="CDD" id="cd02014">
    <property type="entry name" value="TPP_POX"/>
    <property type="match status" value="1"/>
</dbReference>
<evidence type="ECO:0000256" key="2">
    <source>
        <dbReference type="ARBA" id="ARBA00023052"/>
    </source>
</evidence>
<dbReference type="GO" id="GO:0047112">
    <property type="term" value="F:pyruvate oxidase activity"/>
    <property type="evidence" value="ECO:0007669"/>
    <property type="project" value="UniProtKB-UniRule"/>
</dbReference>
<dbReference type="GO" id="GO:0030976">
    <property type="term" value="F:thiamine pyrophosphate binding"/>
    <property type="evidence" value="ECO:0007669"/>
    <property type="project" value="InterPro"/>
</dbReference>
<dbReference type="Pfam" id="PF02775">
    <property type="entry name" value="TPP_enzyme_C"/>
    <property type="match status" value="1"/>
</dbReference>
<proteinExistence type="inferred from homology"/>
<dbReference type="InterPro" id="IPR012001">
    <property type="entry name" value="Thiamin_PyroP_enz_TPP-bd_dom"/>
</dbReference>
<evidence type="ECO:0000256" key="3">
    <source>
        <dbReference type="NCBIfam" id="TIGR02720"/>
    </source>
</evidence>